<dbReference type="AlphaFoldDB" id="A0A8X6W042"/>
<gene>
    <name evidence="1" type="primary">AVEN_135796_1</name>
    <name evidence="1" type="ORF">TNCV_2487351</name>
</gene>
<organism evidence="1 2">
    <name type="scientific">Trichonephila clavipes</name>
    <name type="common">Golden silk orbweaver</name>
    <name type="synonym">Nephila clavipes</name>
    <dbReference type="NCBI Taxonomy" id="2585209"/>
    <lineage>
        <taxon>Eukaryota</taxon>
        <taxon>Metazoa</taxon>
        <taxon>Ecdysozoa</taxon>
        <taxon>Arthropoda</taxon>
        <taxon>Chelicerata</taxon>
        <taxon>Arachnida</taxon>
        <taxon>Araneae</taxon>
        <taxon>Araneomorphae</taxon>
        <taxon>Entelegynae</taxon>
        <taxon>Araneoidea</taxon>
        <taxon>Nephilidae</taxon>
        <taxon>Trichonephila</taxon>
    </lineage>
</organism>
<dbReference type="EMBL" id="BMAU01021371">
    <property type="protein sequence ID" value="GFY25615.1"/>
    <property type="molecule type" value="Genomic_DNA"/>
</dbReference>
<name>A0A8X6W042_TRICX</name>
<dbReference type="InterPro" id="IPR036397">
    <property type="entry name" value="RNaseH_sf"/>
</dbReference>
<dbReference type="GO" id="GO:0003676">
    <property type="term" value="F:nucleic acid binding"/>
    <property type="evidence" value="ECO:0007669"/>
    <property type="project" value="InterPro"/>
</dbReference>
<evidence type="ECO:0000313" key="1">
    <source>
        <dbReference type="EMBL" id="GFY25615.1"/>
    </source>
</evidence>
<comment type="caution">
    <text evidence="1">The sequence shown here is derived from an EMBL/GenBank/DDBJ whole genome shotgun (WGS) entry which is preliminary data.</text>
</comment>
<dbReference type="Gene3D" id="3.30.420.10">
    <property type="entry name" value="Ribonuclease H-like superfamily/Ribonuclease H"/>
    <property type="match status" value="1"/>
</dbReference>
<keyword evidence="2" id="KW-1185">Reference proteome</keyword>
<sequence length="136" mass="15792">MSSKTSASQRWEISLMRSSLYTFQQVHNSQNDRIWCVDVPSISTIIEHRRYSKPAMVWGGICASGKTTLVFVEEGVKTNQKVYQRDITEDVVLPWDQKYFANANWMLQQLSALVCKAITTQVWYKVNFLDVISYEE</sequence>
<dbReference type="PANTHER" id="PTHR46068:SF1">
    <property type="entry name" value="TRANSPOSASE IS30-LIKE HTH DOMAIN-CONTAINING PROTEIN"/>
    <property type="match status" value="1"/>
</dbReference>
<proteinExistence type="predicted"/>
<accession>A0A8X6W042</accession>
<reference evidence="1" key="1">
    <citation type="submission" date="2020-08" db="EMBL/GenBank/DDBJ databases">
        <title>Multicomponent nature underlies the extraordinary mechanical properties of spider dragline silk.</title>
        <authorList>
            <person name="Kono N."/>
            <person name="Nakamura H."/>
            <person name="Mori M."/>
            <person name="Yoshida Y."/>
            <person name="Ohtoshi R."/>
            <person name="Malay A.D."/>
            <person name="Moran D.A.P."/>
            <person name="Tomita M."/>
            <person name="Numata K."/>
            <person name="Arakawa K."/>
        </authorList>
    </citation>
    <scope>NUCLEOTIDE SEQUENCE</scope>
</reference>
<dbReference type="Proteomes" id="UP000887159">
    <property type="component" value="Unassembled WGS sequence"/>
</dbReference>
<dbReference type="PANTHER" id="PTHR46068">
    <property type="entry name" value="PROTEIN CBG27172"/>
    <property type="match status" value="1"/>
</dbReference>
<protein>
    <submittedName>
        <fullName evidence="1">Uncharacterized protein</fullName>
    </submittedName>
</protein>
<evidence type="ECO:0000313" key="2">
    <source>
        <dbReference type="Proteomes" id="UP000887159"/>
    </source>
</evidence>